<sequence>MKSIIDPAGEHGAHMLCMAAV</sequence>
<dbReference type="EMBL" id="FP929047">
    <property type="protein sequence ID" value="CBL04831.1"/>
    <property type="molecule type" value="Genomic_DNA"/>
</dbReference>
<evidence type="ECO:0000313" key="1">
    <source>
        <dbReference type="EMBL" id="CBL04831.1"/>
    </source>
</evidence>
<dbReference type="AlphaFoldDB" id="D6EAT4"/>
<protein>
    <submittedName>
        <fullName evidence="1">Uncharacterized protein</fullName>
    </submittedName>
</protein>
<name>D6EAT4_9ACTN</name>
<reference evidence="1 2" key="1">
    <citation type="submission" date="2010-03" db="EMBL/GenBank/DDBJ databases">
        <title>The genome sequence of Gordonibacter pamelaeae 7-10-1-bT.</title>
        <authorList>
            <consortium name="metaHIT consortium -- http://www.metahit.eu/"/>
            <person name="Pajon A."/>
            <person name="Turner K."/>
            <person name="Parkhill J."/>
            <person name="Timmis K."/>
            <person name="Oxley A."/>
            <person name="Wurdemann D."/>
        </authorList>
    </citation>
    <scope>NUCLEOTIDE SEQUENCE [LARGE SCALE GENOMIC DNA]</scope>
    <source>
        <strain evidence="2">7-10-1-b</strain>
    </source>
</reference>
<accession>D6EAT4</accession>
<dbReference type="KEGG" id="gpa:GPA_28290"/>
<keyword evidence="2" id="KW-1185">Reference proteome</keyword>
<gene>
    <name evidence="1" type="ORF">GPA_28290</name>
</gene>
<organism evidence="1 2">
    <name type="scientific">Gordonibacter pamelaeae 7-10-1-b</name>
    <dbReference type="NCBI Taxonomy" id="657308"/>
    <lineage>
        <taxon>Bacteria</taxon>
        <taxon>Bacillati</taxon>
        <taxon>Actinomycetota</taxon>
        <taxon>Coriobacteriia</taxon>
        <taxon>Eggerthellales</taxon>
        <taxon>Eggerthellaceae</taxon>
        <taxon>Gordonibacter</taxon>
    </lineage>
</organism>
<proteinExistence type="predicted"/>
<dbReference type="HOGENOM" id="CLU_3426524_0_0_11"/>
<dbReference type="Proteomes" id="UP000008805">
    <property type="component" value="Chromosome"/>
</dbReference>
<evidence type="ECO:0000313" key="2">
    <source>
        <dbReference type="Proteomes" id="UP000008805"/>
    </source>
</evidence>
<reference evidence="1 2" key="2">
    <citation type="submission" date="2010-03" db="EMBL/GenBank/DDBJ databases">
        <authorList>
            <person name="Pajon A."/>
        </authorList>
    </citation>
    <scope>NUCLEOTIDE SEQUENCE [LARGE SCALE GENOMIC DNA]</scope>
    <source>
        <strain evidence="2">7-10-1-b</strain>
    </source>
</reference>